<feature type="region of interest" description="Disordered" evidence="1">
    <location>
        <begin position="67"/>
        <end position="98"/>
    </location>
</feature>
<organism evidence="2">
    <name type="scientific">Cupriavidus taiwanensis</name>
    <dbReference type="NCBI Taxonomy" id="164546"/>
    <lineage>
        <taxon>Bacteria</taxon>
        <taxon>Pseudomonadati</taxon>
        <taxon>Pseudomonadota</taxon>
        <taxon>Betaproteobacteria</taxon>
        <taxon>Burkholderiales</taxon>
        <taxon>Burkholderiaceae</taxon>
        <taxon>Cupriavidus</taxon>
    </lineage>
</organism>
<reference evidence="2" key="1">
    <citation type="submission" date="2018-01" db="EMBL/GenBank/DDBJ databases">
        <authorList>
            <person name="Clerissi C."/>
        </authorList>
    </citation>
    <scope>NUCLEOTIDE SEQUENCE</scope>
    <source>
        <strain evidence="2">Cupriavidus taiwanensis STM 8556</strain>
    </source>
</reference>
<comment type="caution">
    <text evidence="2">The sequence shown here is derived from an EMBL/GenBank/DDBJ whole genome shotgun (WGS) entry which is preliminary data.</text>
</comment>
<feature type="region of interest" description="Disordered" evidence="1">
    <location>
        <begin position="179"/>
        <end position="261"/>
    </location>
</feature>
<protein>
    <submittedName>
        <fullName evidence="2">Uncharacterized protein</fullName>
    </submittedName>
</protein>
<dbReference type="AlphaFoldDB" id="A0A375EFU9"/>
<feature type="region of interest" description="Disordered" evidence="1">
    <location>
        <begin position="286"/>
        <end position="305"/>
    </location>
</feature>
<accession>A0A375EFU9</accession>
<evidence type="ECO:0000313" key="2">
    <source>
        <dbReference type="EMBL" id="SOZ74177.1"/>
    </source>
</evidence>
<feature type="compositionally biased region" description="Basic and acidic residues" evidence="1">
    <location>
        <begin position="88"/>
        <end position="98"/>
    </location>
</feature>
<feature type="compositionally biased region" description="Gly residues" evidence="1">
    <location>
        <begin position="294"/>
        <end position="305"/>
    </location>
</feature>
<feature type="compositionally biased region" description="Polar residues" evidence="1">
    <location>
        <begin position="247"/>
        <end position="257"/>
    </location>
</feature>
<dbReference type="Proteomes" id="UP000256952">
    <property type="component" value="Chromosome CBM2613_b"/>
</dbReference>
<dbReference type="EMBL" id="OFTH01000050">
    <property type="protein sequence ID" value="SOZ74177.1"/>
    <property type="molecule type" value="Genomic_DNA"/>
</dbReference>
<sequence length="305" mass="30946">MVDGPVQPAPCAGHQLCAGGAGHRRGGQRCRRAGGRGRGGLCRGLLHLGLAGGRQCAVGQLLSDRLPRHRRQLGQRRGPDGLGSGLGRRRDPAVDGARHARVVRVDRRAGADCRAVDVLAGRGQARAAASAPGGLRAAAAPTFPRVMALFRTEDCGHGRRPATWRPRPAAAGWHLITEGGAPRVQPPRQPWRQHAGASEVARDGVPAQSGVVDGGAADGMDGSAGRPGAGPGRGPAPRGGRKRSHAGLSSTAGQAGQSRHRPAPALYALGLPARARDVAHRGYPACEPAAGAAGPVGAGAGRGPL</sequence>
<gene>
    <name evidence="2" type="ORF">CBM2613_B80041</name>
</gene>
<name>A0A375EFU9_9BURK</name>
<proteinExistence type="predicted"/>
<evidence type="ECO:0000256" key="1">
    <source>
        <dbReference type="SAM" id="MobiDB-lite"/>
    </source>
</evidence>